<dbReference type="InterPro" id="IPR010998">
    <property type="entry name" value="Integrase_recombinase_N"/>
</dbReference>
<feature type="domain" description="Phage integrase SAM-like" evidence="2">
    <location>
        <begin position="129"/>
        <end position="233"/>
    </location>
</feature>
<evidence type="ECO:0000313" key="3">
    <source>
        <dbReference type="EMBL" id="MCW3484331.1"/>
    </source>
</evidence>
<dbReference type="Pfam" id="PF13102">
    <property type="entry name" value="Phage_int_SAM_5"/>
    <property type="match status" value="1"/>
</dbReference>
<name>A0ABT3IK42_9BACT</name>
<organism evidence="3 4">
    <name type="scientific">Chitinophaga nivalis</name>
    <dbReference type="NCBI Taxonomy" id="2991709"/>
    <lineage>
        <taxon>Bacteria</taxon>
        <taxon>Pseudomonadati</taxon>
        <taxon>Bacteroidota</taxon>
        <taxon>Chitinophagia</taxon>
        <taxon>Chitinophagales</taxon>
        <taxon>Chitinophagaceae</taxon>
        <taxon>Chitinophaga</taxon>
    </lineage>
</organism>
<dbReference type="Gene3D" id="1.10.150.130">
    <property type="match status" value="1"/>
</dbReference>
<evidence type="ECO:0000313" key="4">
    <source>
        <dbReference type="Proteomes" id="UP001207742"/>
    </source>
</evidence>
<protein>
    <submittedName>
        <fullName evidence="3">Site-specific integrase</fullName>
    </submittedName>
</protein>
<dbReference type="InterPro" id="IPR025269">
    <property type="entry name" value="SAM-like_dom"/>
</dbReference>
<dbReference type="RefSeq" id="WP_264729888.1">
    <property type="nucleotide sequence ID" value="NZ_JAPDNR010000001.1"/>
</dbReference>
<gene>
    <name evidence="3" type="ORF">OL497_10530</name>
</gene>
<evidence type="ECO:0000259" key="2">
    <source>
        <dbReference type="Pfam" id="PF13102"/>
    </source>
</evidence>
<reference evidence="3 4" key="1">
    <citation type="submission" date="2022-10" db="EMBL/GenBank/DDBJ databases">
        <title>Chitinophaga nivalis PC15 sp. nov., isolated from Pyeongchang county, South Korea.</title>
        <authorList>
            <person name="Trinh H.N."/>
        </authorList>
    </citation>
    <scope>NUCLEOTIDE SEQUENCE [LARGE SCALE GENOMIC DNA]</scope>
    <source>
        <strain evidence="3 4">PC14</strain>
    </source>
</reference>
<dbReference type="Proteomes" id="UP001207742">
    <property type="component" value="Unassembled WGS sequence"/>
</dbReference>
<keyword evidence="1" id="KW-0238">DNA-binding</keyword>
<sequence>MLLPIKLICPKGKVRKDSTCIIFIQYCGDKTVLLNTELAVPPKYWNRKFRRITTDLPATYGTDDLNGQLATLLRKASDIITHAVKKKVLDIPTFVKKTFHPAFDTALLEEKAQQAAALNPKTNLDLTFQIEDYIKCKRGKVSAGMLNVYKNMKDHMTAFQEHRSLTITFDSFDFNLYESLINYLTYDYVQRRRSEVIDGKKEQIKGLKTATVGKTIKQLRIFLRDSIRRKIIPPIDLSDFKILDEEADVVYLTWAAITRIYQTDLSEYPYLAKCRDLFILGCLTGLRFSDFSSIQPEDVRKGSLYKNRKNQIIGSLFHCGI</sequence>
<comment type="caution">
    <text evidence="3">The sequence shown here is derived from an EMBL/GenBank/DDBJ whole genome shotgun (WGS) entry which is preliminary data.</text>
</comment>
<evidence type="ECO:0000256" key="1">
    <source>
        <dbReference type="ARBA" id="ARBA00023125"/>
    </source>
</evidence>
<accession>A0ABT3IK42</accession>
<dbReference type="SUPFAM" id="SSF56349">
    <property type="entry name" value="DNA breaking-rejoining enzymes"/>
    <property type="match status" value="1"/>
</dbReference>
<dbReference type="EMBL" id="JAPDNS010000001">
    <property type="protein sequence ID" value="MCW3484331.1"/>
    <property type="molecule type" value="Genomic_DNA"/>
</dbReference>
<keyword evidence="4" id="KW-1185">Reference proteome</keyword>
<proteinExistence type="predicted"/>
<dbReference type="InterPro" id="IPR011010">
    <property type="entry name" value="DNA_brk_join_enz"/>
</dbReference>